<dbReference type="InterPro" id="IPR004089">
    <property type="entry name" value="MCPsignal_dom"/>
</dbReference>
<dbReference type="Pfam" id="PF00015">
    <property type="entry name" value="MCPsignal"/>
    <property type="match status" value="1"/>
</dbReference>
<feature type="domain" description="HAMP" evidence="12">
    <location>
        <begin position="320"/>
        <end position="374"/>
    </location>
</feature>
<reference evidence="14 15" key="1">
    <citation type="submission" date="2023-10" db="EMBL/GenBank/DDBJ databases">
        <title>Characteristics and mechanism of a salt-tolerant marine origin heterotrophic nitrifying- aerobic denitrifying bacteria Marinobacter xestospongiae HN1.</title>
        <authorList>
            <person name="Qi R."/>
        </authorList>
    </citation>
    <scope>NUCLEOTIDE SEQUENCE [LARGE SCALE GENOMIC DNA]</scope>
    <source>
        <strain evidence="14 15">HN1</strain>
    </source>
</reference>
<keyword evidence="3 9" id="KW-0812">Transmembrane</keyword>
<keyword evidence="2" id="KW-0997">Cell inner membrane</keyword>
<evidence type="ECO:0000256" key="1">
    <source>
        <dbReference type="ARBA" id="ARBA00004429"/>
    </source>
</evidence>
<feature type="domain" description="T-SNARE coiled-coil homology" evidence="11">
    <location>
        <begin position="566"/>
        <end position="628"/>
    </location>
</feature>
<keyword evidence="2" id="KW-1003">Cell membrane</keyword>
<dbReference type="PROSITE" id="PS50111">
    <property type="entry name" value="CHEMOTAXIS_TRANSDUC_2"/>
    <property type="match status" value="1"/>
</dbReference>
<evidence type="ECO:0000256" key="5">
    <source>
        <dbReference type="ARBA" id="ARBA00023136"/>
    </source>
</evidence>
<evidence type="ECO:0000313" key="15">
    <source>
        <dbReference type="Proteomes" id="UP001269819"/>
    </source>
</evidence>
<keyword evidence="5 9" id="KW-0472">Membrane</keyword>
<name>A0ABU3VUM9_9GAMM</name>
<evidence type="ECO:0000259" key="10">
    <source>
        <dbReference type="PROSITE" id="PS50111"/>
    </source>
</evidence>
<dbReference type="Gene3D" id="1.10.287.950">
    <property type="entry name" value="Methyl-accepting chemotaxis protein"/>
    <property type="match status" value="1"/>
</dbReference>
<keyword evidence="6 8" id="KW-0807">Transducer</keyword>
<dbReference type="PANTHER" id="PTHR32089:SF112">
    <property type="entry name" value="LYSOZYME-LIKE PROTEIN-RELATED"/>
    <property type="match status" value="1"/>
</dbReference>
<proteinExistence type="inferred from homology"/>
<feature type="domain" description="Methyl-accepting transducer" evidence="10">
    <location>
        <begin position="379"/>
        <end position="615"/>
    </location>
</feature>
<evidence type="ECO:0000256" key="4">
    <source>
        <dbReference type="ARBA" id="ARBA00022989"/>
    </source>
</evidence>
<evidence type="ECO:0000256" key="7">
    <source>
        <dbReference type="ARBA" id="ARBA00029447"/>
    </source>
</evidence>
<protein>
    <submittedName>
        <fullName evidence="14">Methyl-accepting chemotaxis protein</fullName>
    </submittedName>
</protein>
<evidence type="ECO:0000259" key="12">
    <source>
        <dbReference type="PROSITE" id="PS50885"/>
    </source>
</evidence>
<dbReference type="PROSITE" id="PS50885">
    <property type="entry name" value="HAMP"/>
    <property type="match status" value="1"/>
</dbReference>
<evidence type="ECO:0000313" key="14">
    <source>
        <dbReference type="EMBL" id="MDV2077981.1"/>
    </source>
</evidence>
<feature type="domain" description="HBM" evidence="13">
    <location>
        <begin position="48"/>
        <end position="286"/>
    </location>
</feature>
<dbReference type="SMART" id="SM00304">
    <property type="entry name" value="HAMP"/>
    <property type="match status" value="1"/>
</dbReference>
<organism evidence="14 15">
    <name type="scientific">Marinobacter xestospongiae</name>
    <dbReference type="NCBI Taxonomy" id="994319"/>
    <lineage>
        <taxon>Bacteria</taxon>
        <taxon>Pseudomonadati</taxon>
        <taxon>Pseudomonadota</taxon>
        <taxon>Gammaproteobacteria</taxon>
        <taxon>Pseudomonadales</taxon>
        <taxon>Marinobacteraceae</taxon>
        <taxon>Marinobacter</taxon>
    </lineage>
</organism>
<evidence type="ECO:0000256" key="9">
    <source>
        <dbReference type="SAM" id="Phobius"/>
    </source>
</evidence>
<dbReference type="CDD" id="cd06225">
    <property type="entry name" value="HAMP"/>
    <property type="match status" value="1"/>
</dbReference>
<dbReference type="SMART" id="SM01358">
    <property type="entry name" value="HBM"/>
    <property type="match status" value="1"/>
</dbReference>
<dbReference type="InterPro" id="IPR003660">
    <property type="entry name" value="HAMP_dom"/>
</dbReference>
<evidence type="ECO:0000256" key="3">
    <source>
        <dbReference type="ARBA" id="ARBA00022692"/>
    </source>
</evidence>
<dbReference type="Proteomes" id="UP001269819">
    <property type="component" value="Unassembled WGS sequence"/>
</dbReference>
<evidence type="ECO:0000259" key="11">
    <source>
        <dbReference type="PROSITE" id="PS50192"/>
    </source>
</evidence>
<keyword evidence="15" id="KW-1185">Reference proteome</keyword>
<dbReference type="Pfam" id="PF00672">
    <property type="entry name" value="HAMP"/>
    <property type="match status" value="1"/>
</dbReference>
<evidence type="ECO:0000256" key="8">
    <source>
        <dbReference type="PROSITE-ProRule" id="PRU00284"/>
    </source>
</evidence>
<dbReference type="SUPFAM" id="SSF58104">
    <property type="entry name" value="Methyl-accepting chemotaxis protein (MCP) signaling domain"/>
    <property type="match status" value="1"/>
</dbReference>
<comment type="caution">
    <text evidence="14">The sequence shown here is derived from an EMBL/GenBank/DDBJ whole genome shotgun (WGS) entry which is preliminary data.</text>
</comment>
<dbReference type="EMBL" id="JAWIIJ010000002">
    <property type="protein sequence ID" value="MDV2077981.1"/>
    <property type="molecule type" value="Genomic_DNA"/>
</dbReference>
<comment type="similarity">
    <text evidence="7">Belongs to the methyl-accepting chemotaxis (MCP) protein family.</text>
</comment>
<feature type="transmembrane region" description="Helical" evidence="9">
    <location>
        <begin position="7"/>
        <end position="26"/>
    </location>
</feature>
<dbReference type="PROSITE" id="PS50192">
    <property type="entry name" value="T_SNARE"/>
    <property type="match status" value="1"/>
</dbReference>
<dbReference type="PROSITE" id="PS51753">
    <property type="entry name" value="HBM"/>
    <property type="match status" value="1"/>
</dbReference>
<feature type="transmembrane region" description="Helical" evidence="9">
    <location>
        <begin position="300"/>
        <end position="320"/>
    </location>
</feature>
<dbReference type="RefSeq" id="WP_316972834.1">
    <property type="nucleotide sequence ID" value="NZ_JAWIIJ010000002.1"/>
</dbReference>
<accession>A0ABU3VUM9</accession>
<dbReference type="InterPro" id="IPR000727">
    <property type="entry name" value="T_SNARE_dom"/>
</dbReference>
<evidence type="ECO:0000256" key="2">
    <source>
        <dbReference type="ARBA" id="ARBA00022519"/>
    </source>
</evidence>
<evidence type="ECO:0000259" key="13">
    <source>
        <dbReference type="PROSITE" id="PS51753"/>
    </source>
</evidence>
<evidence type="ECO:0000256" key="6">
    <source>
        <dbReference type="ARBA" id="ARBA00023224"/>
    </source>
</evidence>
<gene>
    <name evidence="14" type="ORF">RYS15_04770</name>
</gene>
<dbReference type="SMART" id="SM00283">
    <property type="entry name" value="MA"/>
    <property type="match status" value="1"/>
</dbReference>
<dbReference type="PANTHER" id="PTHR32089">
    <property type="entry name" value="METHYL-ACCEPTING CHEMOTAXIS PROTEIN MCPB"/>
    <property type="match status" value="1"/>
</dbReference>
<dbReference type="InterPro" id="IPR032255">
    <property type="entry name" value="HBM"/>
</dbReference>
<sequence length="651" mass="70834">MGWLNNLPIAIKIAIAPAIFAVFLLIQETYAIFSIQRIEAAMASVTEDLAPDTNHAADLMDSMYRSRMAVMDYLSDPSEAKVDAFRQSIALWEERLAVASREISNTARAAKIKRIEALKSEYRDVFLSTIVRNQAMIEDEIENNLSVNGPAVEDVLKFQQDKALAEYDTMAAVDISQTIRNLLLARVYVNRYLRDNSEHNEQYFREDLAATMDRLQKLSRHYTDLTEILRPQIAAFENYMAGTERVVNAIKARNAGNQRLNLIGPEVAQLATDLRASLVDSMQAATDNANEEVATVTTNGILLTVIAFALSIAVAWLVVVRLRNDVSRLNATLVDLADGDGDLTVRLPAEGRDELSDLSRNFNKFAEKIRVTISQVSQAVSQLAESSQALTQTSNQAMEDARHQESEVTQVASAVTEMAASANEVAESVNSTAQQARSAANQTQTGRSLVQDTRTAMQALASDMEANAGLIEQLNNESQQVGSVLEVIGAIAEQTNLLALNAAIEAARAGEQGRGFAVVADEVRQLASRTQESTSEIQTIIESLQGKAAQASRSMGDSLDGARRTASQAEEADQSLMAIADSVTRIDETAASIAAAAEEQASVSQSIDENVNRVHQIVERSTAGINTTAVAIGQLHSLGNELQTLMRQFRV</sequence>
<keyword evidence="4 9" id="KW-1133">Transmembrane helix</keyword>
<comment type="subcellular location">
    <subcellularLocation>
        <location evidence="1">Cell inner membrane</location>
        <topology evidence="1">Multi-pass membrane protein</topology>
    </subcellularLocation>
</comment>